<proteinExistence type="predicted"/>
<accession>A0A2A5WF89</accession>
<keyword evidence="1" id="KW-0732">Signal</keyword>
<protein>
    <submittedName>
        <fullName evidence="2">Uncharacterized protein</fullName>
    </submittedName>
</protein>
<feature type="chain" id="PRO_5012314527" evidence="1">
    <location>
        <begin position="20"/>
        <end position="329"/>
    </location>
</feature>
<dbReference type="EMBL" id="NTJZ01000002">
    <property type="protein sequence ID" value="PDH34973.1"/>
    <property type="molecule type" value="Genomic_DNA"/>
</dbReference>
<sequence>MTKTTALLAVLILCFSATAQDWDMPRTPDGQPDMQGIWSNASQTPLVRPEEYGTKGFLNEDEAQAQMQAWRDRYDRQGQAIEGDRAAPTDGNANAGYNSFWWDPRTQTIEINGQYRTSIIVDPPSGQIPFIGGENPRNDLRSKWRSRPGVEAYDGHEIRPLAERCLLTFGSGSGPPMLPILYNNNYQIVQTSTHVMIFVEMVHDARIIPLDQDHNPNDLEKWMGDSVGYWDGDTLVVQTKNFHPQQSFRGSSNDLIITERFDLLNISKIKYTFTIEDPLTYSQPWTGEVAMNRKPEDEVMYEYACHEGNYAFPGIMGGARRLEIEAAAN</sequence>
<evidence type="ECO:0000256" key="1">
    <source>
        <dbReference type="SAM" id="SignalP"/>
    </source>
</evidence>
<dbReference type="AlphaFoldDB" id="A0A2A5WF89"/>
<gene>
    <name evidence="2" type="ORF">CNF02_02810</name>
</gene>
<evidence type="ECO:0000313" key="3">
    <source>
        <dbReference type="Proteomes" id="UP000219329"/>
    </source>
</evidence>
<comment type="caution">
    <text evidence="2">The sequence shown here is derived from an EMBL/GenBank/DDBJ whole genome shotgun (WGS) entry which is preliminary data.</text>
</comment>
<organism evidence="2 3">
    <name type="scientific">OM182 bacterium MED-G28</name>
    <dbReference type="NCBI Taxonomy" id="1986256"/>
    <lineage>
        <taxon>Bacteria</taxon>
        <taxon>Pseudomonadati</taxon>
        <taxon>Pseudomonadota</taxon>
        <taxon>Gammaproteobacteria</taxon>
        <taxon>OMG group</taxon>
        <taxon>OM182 clade</taxon>
    </lineage>
</organism>
<name>A0A2A5WF89_9GAMM</name>
<evidence type="ECO:0000313" key="2">
    <source>
        <dbReference type="EMBL" id="PDH34973.1"/>
    </source>
</evidence>
<reference evidence="2 3" key="1">
    <citation type="submission" date="2017-08" db="EMBL/GenBank/DDBJ databases">
        <title>Fine stratification of microbial communities through a metagenomic profile of the photic zone.</title>
        <authorList>
            <person name="Haro-Moreno J.M."/>
            <person name="Lopez-Perez M."/>
            <person name="De La Torre J."/>
            <person name="Picazo A."/>
            <person name="Camacho A."/>
            <person name="Rodriguez-Valera F."/>
        </authorList>
    </citation>
    <scope>NUCLEOTIDE SEQUENCE [LARGE SCALE GENOMIC DNA]</scope>
    <source>
        <strain evidence="2">MED-G28</strain>
    </source>
</reference>
<dbReference type="Proteomes" id="UP000219329">
    <property type="component" value="Unassembled WGS sequence"/>
</dbReference>
<feature type="signal peptide" evidence="1">
    <location>
        <begin position="1"/>
        <end position="19"/>
    </location>
</feature>